<evidence type="ECO:0000313" key="1">
    <source>
        <dbReference type="EMBL" id="QAY03466.1"/>
    </source>
</evidence>
<keyword evidence="2" id="KW-1185">Reference proteome</keyword>
<protein>
    <submittedName>
        <fullName evidence="1">Uncharacterized protein</fullName>
    </submittedName>
</protein>
<organism evidence="1 2">
    <name type="scientific">Mycobacterium phage CicholasNage</name>
    <dbReference type="NCBI Taxonomy" id="2500799"/>
    <lineage>
        <taxon>Viruses</taxon>
        <taxon>Duplodnaviria</taxon>
        <taxon>Heunggongvirae</taxon>
        <taxon>Uroviricota</taxon>
        <taxon>Caudoviricetes</taxon>
        <taxon>Vilmaviridae</taxon>
        <taxon>Lclasvirinae</taxon>
        <taxon>Bronvirus</taxon>
        <taxon>Bronvirus cicholasnage</taxon>
    </lineage>
</organism>
<dbReference type="KEGG" id="vg:65118639"/>
<dbReference type="Pfam" id="PF19698">
    <property type="entry name" value="DUF6197"/>
    <property type="match status" value="1"/>
</dbReference>
<sequence>MTAAAELPFWLALTEPDYEAIEDLNAALTRLKKDGWTRGKFHDVETGKCCALGAFGYPFPSEESPGVKYLAYAIRERKGGHPYPADMPDMSVVIAFNDAYGRTFEDLEAMFRAAIRYAEGEGTHVRPGNQG</sequence>
<dbReference type="InterPro" id="IPR045677">
    <property type="entry name" value="DUF6197"/>
</dbReference>
<dbReference type="GeneID" id="65118639"/>
<dbReference type="EMBL" id="MK310144">
    <property type="protein sequence ID" value="QAY03466.1"/>
    <property type="molecule type" value="Genomic_DNA"/>
</dbReference>
<dbReference type="Proteomes" id="UP000290122">
    <property type="component" value="Segment"/>
</dbReference>
<proteinExistence type="predicted"/>
<accession>A0A411BPB1</accession>
<evidence type="ECO:0000313" key="2">
    <source>
        <dbReference type="Proteomes" id="UP000290122"/>
    </source>
</evidence>
<name>A0A411BPB1_9CAUD</name>
<dbReference type="RefSeq" id="YP_010100937.1">
    <property type="nucleotide sequence ID" value="NC_055786.1"/>
</dbReference>
<gene>
    <name evidence="1" type="primary">41</name>
    <name evidence="1" type="ORF">SEA_CICHOLASNAGE_41</name>
</gene>
<reference evidence="1 2" key="1">
    <citation type="submission" date="2018-12" db="EMBL/GenBank/DDBJ databases">
        <authorList>
            <person name="Broussard A.C."/>
            <person name="Carter S.T."/>
            <person name="Coggin J.S."/>
            <person name="Cramer N.A."/>
            <person name="Crawford A.P."/>
            <person name="Crespo I.A."/>
            <person name="DeBellas B.V."/>
            <person name="Dodd E.C."/>
            <person name="Ellis C.M."/>
            <person name="Ellison A.M."/>
            <person name="Hidalgo M.O."/>
            <person name="Janoski J.R."/>
            <person name="Kim I."/>
            <person name="Kovats T.A."/>
            <person name="Lerdritsomboon C."/>
            <person name="Lynam C.H."/>
            <person name="McKenna C.M."/>
            <person name="Meyer C.M."/>
            <person name="Nickerson B.H."/>
            <person name="Oberle N.R."/>
            <person name="Olenick B.R."/>
            <person name="Pitts Q.F."/>
            <person name="Raeesian S.A."/>
            <person name="Raney S.B."/>
            <person name="Reyes P.J."/>
            <person name="Rivera G.J."/>
            <person name="Simon A.M."/>
            <person name="Smith R.M."/>
            <person name="Tran C.A."/>
            <person name="Truban R.G."/>
            <person name="Van V."/>
            <person name="Voshell S.M."/>
            <person name="Walker C.L."/>
            <person name="Walter M.E."/>
            <person name="Whalley N.M."/>
            <person name="Garlena R.A."/>
            <person name="Russell D.A."/>
            <person name="Pope W.H."/>
            <person name="Jacobs-Sera D."/>
            <person name="Hatfull G.F."/>
        </authorList>
    </citation>
    <scope>NUCLEOTIDE SEQUENCE [LARGE SCALE GENOMIC DNA]</scope>
</reference>